<evidence type="ECO:0000313" key="1">
    <source>
        <dbReference type="EMBL" id="GET01181.1"/>
    </source>
</evidence>
<dbReference type="EMBL" id="BLAL01000297">
    <property type="protein sequence ID" value="GET01181.1"/>
    <property type="molecule type" value="Genomic_DNA"/>
</dbReference>
<proteinExistence type="predicted"/>
<dbReference type="Proteomes" id="UP000615446">
    <property type="component" value="Unassembled WGS sequence"/>
</dbReference>
<dbReference type="AlphaFoldDB" id="A0A8H3R264"/>
<organism evidence="1 2">
    <name type="scientific">Rhizophagus clarus</name>
    <dbReference type="NCBI Taxonomy" id="94130"/>
    <lineage>
        <taxon>Eukaryota</taxon>
        <taxon>Fungi</taxon>
        <taxon>Fungi incertae sedis</taxon>
        <taxon>Mucoromycota</taxon>
        <taxon>Glomeromycotina</taxon>
        <taxon>Glomeromycetes</taxon>
        <taxon>Glomerales</taxon>
        <taxon>Glomeraceae</taxon>
        <taxon>Rhizophagus</taxon>
    </lineage>
</organism>
<protein>
    <submittedName>
        <fullName evidence="1">Uncharacterized protein</fullName>
    </submittedName>
</protein>
<sequence>MQTCWKSNVNLFLQSYQKSDHQMTAWTAWIFKTTSWIWILRGLPGLGFQLDHEKQRDTFPDLLVLEGMDYCTNGLEIQFLEGSVDKFGVSF</sequence>
<evidence type="ECO:0000313" key="2">
    <source>
        <dbReference type="Proteomes" id="UP000615446"/>
    </source>
</evidence>
<reference evidence="1" key="1">
    <citation type="submission" date="2019-10" db="EMBL/GenBank/DDBJ databases">
        <title>Conservation and host-specific expression of non-tandemly repeated heterogenous ribosome RNA gene in arbuscular mycorrhizal fungi.</title>
        <authorList>
            <person name="Maeda T."/>
            <person name="Kobayashi Y."/>
            <person name="Nakagawa T."/>
            <person name="Ezawa T."/>
            <person name="Yamaguchi K."/>
            <person name="Bino T."/>
            <person name="Nishimoto Y."/>
            <person name="Shigenobu S."/>
            <person name="Kawaguchi M."/>
        </authorList>
    </citation>
    <scope>NUCLEOTIDE SEQUENCE</scope>
    <source>
        <strain evidence="1">HR1</strain>
    </source>
</reference>
<gene>
    <name evidence="1" type="ORF">RCL2_002760200</name>
</gene>
<comment type="caution">
    <text evidence="1">The sequence shown here is derived from an EMBL/GenBank/DDBJ whole genome shotgun (WGS) entry which is preliminary data.</text>
</comment>
<accession>A0A8H3R264</accession>
<name>A0A8H3R264_9GLOM</name>